<keyword evidence="4" id="KW-1133">Transmembrane helix</keyword>
<keyword evidence="4" id="KW-0472">Membrane</keyword>
<keyword evidence="2" id="KW-0328">Glycosyltransferase</keyword>
<keyword evidence="3 6" id="KW-0808">Transferase</keyword>
<comment type="similarity">
    <text evidence="1">Belongs to the glycosyltransferase 2 family.</text>
</comment>
<feature type="domain" description="Glycosyltransferase 2-like" evidence="5">
    <location>
        <begin position="3"/>
        <end position="146"/>
    </location>
</feature>
<evidence type="ECO:0000256" key="1">
    <source>
        <dbReference type="ARBA" id="ARBA00006739"/>
    </source>
</evidence>
<dbReference type="PANTHER" id="PTHR43630:SF1">
    <property type="entry name" value="POLY-BETA-1,6-N-ACETYL-D-GLUCOSAMINE SYNTHASE"/>
    <property type="match status" value="1"/>
</dbReference>
<dbReference type="EMBL" id="CACVAY010000103">
    <property type="protein sequence ID" value="CAA6821092.1"/>
    <property type="molecule type" value="Genomic_DNA"/>
</dbReference>
<dbReference type="InterPro" id="IPR029044">
    <property type="entry name" value="Nucleotide-diphossugar_trans"/>
</dbReference>
<dbReference type="Gene3D" id="3.90.550.10">
    <property type="entry name" value="Spore Coat Polysaccharide Biosynthesis Protein SpsA, Chain A"/>
    <property type="match status" value="1"/>
</dbReference>
<accession>A0A6S6TJN6</accession>
<reference evidence="6" key="1">
    <citation type="submission" date="2020-01" db="EMBL/GenBank/DDBJ databases">
        <authorList>
            <person name="Meier V. D."/>
            <person name="Meier V D."/>
        </authorList>
    </citation>
    <scope>NUCLEOTIDE SEQUENCE</scope>
    <source>
        <strain evidence="6">HLG_WM_MAG_07</strain>
    </source>
</reference>
<gene>
    <name evidence="6" type="ORF">HELGO_WM6017</name>
</gene>
<dbReference type="Pfam" id="PF00535">
    <property type="entry name" value="Glycos_transf_2"/>
    <property type="match status" value="1"/>
</dbReference>
<dbReference type="PANTHER" id="PTHR43630">
    <property type="entry name" value="POLY-BETA-1,6-N-ACETYL-D-GLUCOSAMINE SYNTHASE"/>
    <property type="match status" value="1"/>
</dbReference>
<dbReference type="AlphaFoldDB" id="A0A6S6TJN6"/>
<organism evidence="6">
    <name type="scientific">uncultured Thiotrichaceae bacterium</name>
    <dbReference type="NCBI Taxonomy" id="298394"/>
    <lineage>
        <taxon>Bacteria</taxon>
        <taxon>Pseudomonadati</taxon>
        <taxon>Pseudomonadota</taxon>
        <taxon>Gammaproteobacteria</taxon>
        <taxon>Thiotrichales</taxon>
        <taxon>Thiotrichaceae</taxon>
        <taxon>environmental samples</taxon>
    </lineage>
</organism>
<dbReference type="SUPFAM" id="SSF53448">
    <property type="entry name" value="Nucleotide-diphospho-sugar transferases"/>
    <property type="match status" value="1"/>
</dbReference>
<evidence type="ECO:0000259" key="5">
    <source>
        <dbReference type="Pfam" id="PF00535"/>
    </source>
</evidence>
<protein>
    <submittedName>
        <fullName evidence="6">Glycosyl transferase family 2</fullName>
    </submittedName>
</protein>
<dbReference type="InterPro" id="IPR001173">
    <property type="entry name" value="Glyco_trans_2-like"/>
</dbReference>
<evidence type="ECO:0000256" key="4">
    <source>
        <dbReference type="SAM" id="Phobius"/>
    </source>
</evidence>
<evidence type="ECO:0000313" key="6">
    <source>
        <dbReference type="EMBL" id="CAA6821092.1"/>
    </source>
</evidence>
<sequence>MATIIIPAHNEETVIRACIDSVIDQKDVETIIVACNGCSDNTADIVREHYPEAICLDIEKPSKTNALNEADQHITSYPVFYLDADTRISENAVAFISAHVEKNDILLSAPTPNIDLTQSSWPVRQYYKTWLELPYIKDGVIGTCSFILSKKGRKRFKKFPDIINDDGYVRCCFESQERANIAGTTIHITAPKNLYSLIKIKTRARLGNMQLDALNLCAKPKKAKYGVSFKNKLLSKDAIPTFVYMLIALFIRFRAKKQFKAIENYRWEKDHTSR</sequence>
<evidence type="ECO:0000256" key="3">
    <source>
        <dbReference type="ARBA" id="ARBA00022679"/>
    </source>
</evidence>
<name>A0A6S6TJN6_9GAMM</name>
<keyword evidence="4" id="KW-0812">Transmembrane</keyword>
<dbReference type="GO" id="GO:0016757">
    <property type="term" value="F:glycosyltransferase activity"/>
    <property type="evidence" value="ECO:0007669"/>
    <property type="project" value="UniProtKB-KW"/>
</dbReference>
<feature type="transmembrane region" description="Helical" evidence="4">
    <location>
        <begin position="238"/>
        <end position="255"/>
    </location>
</feature>
<proteinExistence type="inferred from homology"/>
<evidence type="ECO:0000256" key="2">
    <source>
        <dbReference type="ARBA" id="ARBA00022676"/>
    </source>
</evidence>